<dbReference type="GO" id="GO:0061630">
    <property type="term" value="F:ubiquitin protein ligase activity"/>
    <property type="evidence" value="ECO:0007669"/>
    <property type="project" value="TreeGrafter"/>
</dbReference>
<evidence type="ECO:0000313" key="6">
    <source>
        <dbReference type="EMBL" id="KRX02304.1"/>
    </source>
</evidence>
<gene>
    <name evidence="6" type="ORF">PPERSA_09921</name>
</gene>
<organism evidence="6 7">
    <name type="scientific">Pseudocohnilembus persalinus</name>
    <name type="common">Ciliate</name>
    <dbReference type="NCBI Taxonomy" id="266149"/>
    <lineage>
        <taxon>Eukaryota</taxon>
        <taxon>Sar</taxon>
        <taxon>Alveolata</taxon>
        <taxon>Ciliophora</taxon>
        <taxon>Intramacronucleata</taxon>
        <taxon>Oligohymenophorea</taxon>
        <taxon>Scuticociliatia</taxon>
        <taxon>Philasterida</taxon>
        <taxon>Pseudocohnilembidae</taxon>
        <taxon>Pseudocohnilembus</taxon>
    </lineage>
</organism>
<accession>A0A0V0QJX6</accession>
<evidence type="ECO:0000256" key="2">
    <source>
        <dbReference type="ARBA" id="ARBA00022771"/>
    </source>
</evidence>
<evidence type="ECO:0000256" key="4">
    <source>
        <dbReference type="PROSITE-ProRule" id="PRU00175"/>
    </source>
</evidence>
<dbReference type="PROSITE" id="PS50089">
    <property type="entry name" value="ZF_RING_2"/>
    <property type="match status" value="1"/>
</dbReference>
<dbReference type="InterPro" id="IPR013083">
    <property type="entry name" value="Znf_RING/FYVE/PHD"/>
</dbReference>
<dbReference type="PANTHER" id="PTHR45931">
    <property type="entry name" value="SI:CH211-59O9.10"/>
    <property type="match status" value="1"/>
</dbReference>
<dbReference type="SUPFAM" id="SSF57850">
    <property type="entry name" value="RING/U-box"/>
    <property type="match status" value="1"/>
</dbReference>
<dbReference type="OMA" id="MANVICE"/>
<dbReference type="InterPro" id="IPR001841">
    <property type="entry name" value="Znf_RING"/>
</dbReference>
<dbReference type="Proteomes" id="UP000054937">
    <property type="component" value="Unassembled WGS sequence"/>
</dbReference>
<evidence type="ECO:0000256" key="1">
    <source>
        <dbReference type="ARBA" id="ARBA00022723"/>
    </source>
</evidence>
<keyword evidence="7" id="KW-1185">Reference proteome</keyword>
<keyword evidence="3" id="KW-0862">Zinc</keyword>
<proteinExistence type="predicted"/>
<dbReference type="EMBL" id="LDAU01000155">
    <property type="protein sequence ID" value="KRX02304.1"/>
    <property type="molecule type" value="Genomic_DNA"/>
</dbReference>
<dbReference type="InParanoid" id="A0A0V0QJX6"/>
<dbReference type="PANTHER" id="PTHR45931:SF3">
    <property type="entry name" value="RING ZINC FINGER-CONTAINING PROTEIN"/>
    <property type="match status" value="1"/>
</dbReference>
<dbReference type="AlphaFoldDB" id="A0A0V0QJX6"/>
<sequence>MPQYCRILKDFVFYASQIENIVNSIQKLVEAENVLCYMCGQNINLQILHIHQDKECKNKEMPCEYCAIQFPIDLMSDHLEMCQFKTEFIKTYSKDQEQDIDYEEEKNQNHEFQNRQQDIQNREQGQFNLLSRIGPIIQNLLQDDIQQEDTQQRYQINNPILRLSSFLRSVIHRDYCNDGGLSSDQLNNIVSTKYKKNGEQQSSCNICLCDFEEGEEIKILICIHRFHAKCIDQWISKNTKCPICKTDLKQ</sequence>
<reference evidence="6 7" key="1">
    <citation type="journal article" date="2015" name="Sci. Rep.">
        <title>Genome of the facultative scuticociliatosis pathogen Pseudocohnilembus persalinus provides insight into its virulence through horizontal gene transfer.</title>
        <authorList>
            <person name="Xiong J."/>
            <person name="Wang G."/>
            <person name="Cheng J."/>
            <person name="Tian M."/>
            <person name="Pan X."/>
            <person name="Warren A."/>
            <person name="Jiang C."/>
            <person name="Yuan D."/>
            <person name="Miao W."/>
        </authorList>
    </citation>
    <scope>NUCLEOTIDE SEQUENCE [LARGE SCALE GENOMIC DNA]</scope>
    <source>
        <strain evidence="6">36N120E</strain>
    </source>
</reference>
<dbReference type="Gene3D" id="3.30.40.10">
    <property type="entry name" value="Zinc/RING finger domain, C3HC4 (zinc finger)"/>
    <property type="match status" value="2"/>
</dbReference>
<keyword evidence="2 4" id="KW-0863">Zinc-finger</keyword>
<name>A0A0V0QJX6_PSEPJ</name>
<comment type="caution">
    <text evidence="6">The sequence shown here is derived from an EMBL/GenBank/DDBJ whole genome shotgun (WGS) entry which is preliminary data.</text>
</comment>
<dbReference type="GO" id="GO:0008270">
    <property type="term" value="F:zinc ion binding"/>
    <property type="evidence" value="ECO:0007669"/>
    <property type="project" value="UniProtKB-KW"/>
</dbReference>
<dbReference type="GO" id="GO:0005634">
    <property type="term" value="C:nucleus"/>
    <property type="evidence" value="ECO:0007669"/>
    <property type="project" value="TreeGrafter"/>
</dbReference>
<protein>
    <recommendedName>
        <fullName evidence="5">RING-type domain-containing protein</fullName>
    </recommendedName>
</protein>
<dbReference type="InterPro" id="IPR051834">
    <property type="entry name" value="RING_finger_E3_ligase"/>
</dbReference>
<evidence type="ECO:0000313" key="7">
    <source>
        <dbReference type="Proteomes" id="UP000054937"/>
    </source>
</evidence>
<evidence type="ECO:0000259" key="5">
    <source>
        <dbReference type="PROSITE" id="PS50089"/>
    </source>
</evidence>
<feature type="domain" description="RING-type" evidence="5">
    <location>
        <begin position="204"/>
        <end position="245"/>
    </location>
</feature>
<dbReference type="GO" id="GO:0006511">
    <property type="term" value="P:ubiquitin-dependent protein catabolic process"/>
    <property type="evidence" value="ECO:0007669"/>
    <property type="project" value="TreeGrafter"/>
</dbReference>
<dbReference type="OrthoDB" id="422021at2759"/>
<dbReference type="SMART" id="SM00184">
    <property type="entry name" value="RING"/>
    <property type="match status" value="1"/>
</dbReference>
<evidence type="ECO:0000256" key="3">
    <source>
        <dbReference type="ARBA" id="ARBA00022833"/>
    </source>
</evidence>
<dbReference type="Pfam" id="PF13639">
    <property type="entry name" value="zf-RING_2"/>
    <property type="match status" value="1"/>
</dbReference>
<keyword evidence="1" id="KW-0479">Metal-binding</keyword>